<dbReference type="GO" id="GO:0032259">
    <property type="term" value="P:methylation"/>
    <property type="evidence" value="ECO:0007669"/>
    <property type="project" value="UniProtKB-KW"/>
</dbReference>
<dbReference type="SUPFAM" id="SSF55315">
    <property type="entry name" value="L30e-like"/>
    <property type="match status" value="1"/>
</dbReference>
<gene>
    <name evidence="4" type="ORF">NKE59_02935</name>
</gene>
<protein>
    <submittedName>
        <fullName evidence="4">RNA methyltransferase</fullName>
    </submittedName>
</protein>
<dbReference type="AlphaFoldDB" id="A0AAU8A4F1"/>
<proteinExistence type="predicted"/>
<keyword evidence="2" id="KW-0808">Transferase</keyword>
<evidence type="ECO:0000256" key="1">
    <source>
        <dbReference type="ARBA" id="ARBA00022603"/>
    </source>
</evidence>
<dbReference type="GO" id="GO:0006396">
    <property type="term" value="P:RNA processing"/>
    <property type="evidence" value="ECO:0007669"/>
    <property type="project" value="InterPro"/>
</dbReference>
<dbReference type="GO" id="GO:0008173">
    <property type="term" value="F:RNA methyltransferase activity"/>
    <property type="evidence" value="ECO:0007669"/>
    <property type="project" value="InterPro"/>
</dbReference>
<evidence type="ECO:0000256" key="2">
    <source>
        <dbReference type="ARBA" id="ARBA00022679"/>
    </source>
</evidence>
<dbReference type="InterPro" id="IPR029028">
    <property type="entry name" value="Alpha/beta_knot_MTases"/>
</dbReference>
<dbReference type="InterPro" id="IPR029026">
    <property type="entry name" value="tRNA_m1G_MTases_N"/>
</dbReference>
<keyword evidence="1 4" id="KW-0489">Methyltransferase</keyword>
<evidence type="ECO:0000313" key="4">
    <source>
        <dbReference type="EMBL" id="XCC58260.1"/>
    </source>
</evidence>
<name>A0AAU8A4F1_9BURK</name>
<dbReference type="Pfam" id="PF00588">
    <property type="entry name" value="SpoU_methylase"/>
    <property type="match status" value="1"/>
</dbReference>
<dbReference type="Gene3D" id="3.40.1280.10">
    <property type="match status" value="1"/>
</dbReference>
<organism evidence="4">
    <name type="scientific">Polynucleobacter sp. UK-FUSCHL-C3</name>
    <dbReference type="NCBI Taxonomy" id="2955208"/>
    <lineage>
        <taxon>Bacteria</taxon>
        <taxon>Pseudomonadati</taxon>
        <taxon>Pseudomonadota</taxon>
        <taxon>Betaproteobacteria</taxon>
        <taxon>Burkholderiales</taxon>
        <taxon>Burkholderiaceae</taxon>
        <taxon>Polynucleobacter</taxon>
    </lineage>
</organism>
<dbReference type="InterPro" id="IPR051259">
    <property type="entry name" value="rRNA_Methyltransferase"/>
</dbReference>
<dbReference type="PANTHER" id="PTHR43191">
    <property type="entry name" value="RRNA METHYLTRANSFERASE 3"/>
    <property type="match status" value="1"/>
</dbReference>
<feature type="domain" description="tRNA/rRNA methyltransferase SpoU type" evidence="3">
    <location>
        <begin position="126"/>
        <end position="263"/>
    </location>
</feature>
<dbReference type="Gene3D" id="3.30.1330.30">
    <property type="match status" value="1"/>
</dbReference>
<dbReference type="GO" id="GO:0003723">
    <property type="term" value="F:RNA binding"/>
    <property type="evidence" value="ECO:0007669"/>
    <property type="project" value="InterPro"/>
</dbReference>
<sequence length="272" mass="29770">MAKDDIIYSRDNALLKCIRQLQLSGSKGQKARVEQQHAVLDGIHLMQTWSGDARLDSLITSKSAQSHPEIANLIGCHLEICPNTQVHWVDETLWESISELENAPQIMGLLELELTKPNSKTITGDVLILDAIQDAGNVGTILRTALATDFKQIVCTTGTAHIWSPKVLRAAMGAHRHLHFYEGWSVNDVASNIESSLLATNMDAKDDLYSIGKILNAPVAWIFGNEGQGVSGDLLAQAKQIRIPQNPQIESLNVATAAAVCLYETVRVRTTQ</sequence>
<evidence type="ECO:0000259" key="3">
    <source>
        <dbReference type="Pfam" id="PF00588"/>
    </source>
</evidence>
<dbReference type="EMBL" id="CP099959">
    <property type="protein sequence ID" value="XCC58260.1"/>
    <property type="molecule type" value="Genomic_DNA"/>
</dbReference>
<dbReference type="InterPro" id="IPR029064">
    <property type="entry name" value="Ribosomal_eL30-like_sf"/>
</dbReference>
<accession>A0AAU8A4F1</accession>
<dbReference type="RefSeq" id="WP_353439451.1">
    <property type="nucleotide sequence ID" value="NZ_CP099959.1"/>
</dbReference>
<dbReference type="InterPro" id="IPR001537">
    <property type="entry name" value="SpoU_MeTrfase"/>
</dbReference>
<dbReference type="CDD" id="cd18095">
    <property type="entry name" value="SpoU-like_rRNA-MTase"/>
    <property type="match status" value="1"/>
</dbReference>
<reference evidence="4" key="1">
    <citation type="submission" date="2022-06" db="EMBL/GenBank/DDBJ databases">
        <title>New Polynucleobacter species.</title>
        <authorList>
            <person name="Hahn M.W."/>
        </authorList>
    </citation>
    <scope>NUCLEOTIDE SEQUENCE</scope>
    <source>
        <strain evidence="4">UK-FUSCHL-C3</strain>
    </source>
</reference>
<dbReference type="PANTHER" id="PTHR43191:SF2">
    <property type="entry name" value="RRNA METHYLTRANSFERASE 3, MITOCHONDRIAL"/>
    <property type="match status" value="1"/>
</dbReference>
<dbReference type="SUPFAM" id="SSF75217">
    <property type="entry name" value="alpha/beta knot"/>
    <property type="match status" value="1"/>
</dbReference>